<reference evidence="1" key="1">
    <citation type="submission" date="2024-09" db="EMBL/GenBank/DDBJ databases">
        <title>Black Yeasts Isolated from many extreme environments.</title>
        <authorList>
            <person name="Coleine C."/>
            <person name="Stajich J.E."/>
            <person name="Selbmann L."/>
        </authorList>
    </citation>
    <scope>NUCLEOTIDE SEQUENCE</scope>
    <source>
        <strain evidence="1">CCFEE 5737</strain>
    </source>
</reference>
<sequence length="131" mass="13436">MLKQDPVDERQGRGSIVNVASMLGIVGAAIKAPAVAYSASKHAVMGLTKTDASLNAPLGVRINALCPGYVATPLLVASAANEMMESEMAKVPIGRYGYMEEIADAAVFLASPMASFMVGAGLIVDGGYTAT</sequence>
<evidence type="ECO:0000313" key="1">
    <source>
        <dbReference type="EMBL" id="KAK3070314.1"/>
    </source>
</evidence>
<protein>
    <submittedName>
        <fullName evidence="1">Uncharacterized protein</fullName>
    </submittedName>
</protein>
<dbReference type="Proteomes" id="UP001186974">
    <property type="component" value="Unassembled WGS sequence"/>
</dbReference>
<name>A0ACC3DGG6_9PEZI</name>
<comment type="caution">
    <text evidence="1">The sequence shown here is derived from an EMBL/GenBank/DDBJ whole genome shotgun (WGS) entry which is preliminary data.</text>
</comment>
<evidence type="ECO:0000313" key="2">
    <source>
        <dbReference type="Proteomes" id="UP001186974"/>
    </source>
</evidence>
<dbReference type="EMBL" id="JAWDJW010004983">
    <property type="protein sequence ID" value="KAK3070314.1"/>
    <property type="molecule type" value="Genomic_DNA"/>
</dbReference>
<gene>
    <name evidence="1" type="ORF">LTS18_015137</name>
</gene>
<proteinExistence type="predicted"/>
<accession>A0ACC3DGG6</accession>
<organism evidence="1 2">
    <name type="scientific">Coniosporium uncinatum</name>
    <dbReference type="NCBI Taxonomy" id="93489"/>
    <lineage>
        <taxon>Eukaryota</taxon>
        <taxon>Fungi</taxon>
        <taxon>Dikarya</taxon>
        <taxon>Ascomycota</taxon>
        <taxon>Pezizomycotina</taxon>
        <taxon>Dothideomycetes</taxon>
        <taxon>Dothideomycetes incertae sedis</taxon>
        <taxon>Coniosporium</taxon>
    </lineage>
</organism>
<keyword evidence="2" id="KW-1185">Reference proteome</keyword>